<gene>
    <name evidence="2" type="ORF">AXF42_Ash013247</name>
</gene>
<dbReference type="EMBL" id="KZ451896">
    <property type="protein sequence ID" value="PKA65126.1"/>
    <property type="molecule type" value="Genomic_DNA"/>
</dbReference>
<evidence type="ECO:0000313" key="3">
    <source>
        <dbReference type="Proteomes" id="UP000236161"/>
    </source>
</evidence>
<keyword evidence="3" id="KW-1185">Reference proteome</keyword>
<feature type="region of interest" description="Disordered" evidence="1">
    <location>
        <begin position="269"/>
        <end position="290"/>
    </location>
</feature>
<evidence type="ECO:0000256" key="1">
    <source>
        <dbReference type="SAM" id="MobiDB-lite"/>
    </source>
</evidence>
<accession>A0A2I0BBF9</accession>
<dbReference type="AlphaFoldDB" id="A0A2I0BBF9"/>
<name>A0A2I0BBF9_9ASPA</name>
<proteinExistence type="predicted"/>
<protein>
    <submittedName>
        <fullName evidence="2">Uncharacterized protein</fullName>
    </submittedName>
</protein>
<evidence type="ECO:0000313" key="2">
    <source>
        <dbReference type="EMBL" id="PKA65126.1"/>
    </source>
</evidence>
<dbReference type="Proteomes" id="UP000236161">
    <property type="component" value="Unassembled WGS sequence"/>
</dbReference>
<dbReference type="InterPro" id="IPR053234">
    <property type="entry name" value="RPM1_Interactor"/>
</dbReference>
<feature type="compositionally biased region" description="Polar residues" evidence="1">
    <location>
        <begin position="271"/>
        <end position="290"/>
    </location>
</feature>
<sequence length="401" mass="44689">MNSIIYISSDEDDFVDESYDISEEWVTELLESVDKDLREHDSLAVDDSFTPACLNRQSTSPNNPDEGLEEKDAMVVDDFSTMTCITKQGPSQKDSDDDCLILDGDPDKPVMVVDCQRNSEDGCDDLFIVGEKGDALQTGKPHVTGIIGIPNVSFSPVVRYSDNNSAKQCHCYVCDSPAPCNFWGNGLSNADHCHSSDKDPFWKAARNQFKKIITELTENLSPLRIPREICRPTLNLSSTHRICTTSRDQTLRRGPRCFRQPFNRGKWRPFRSQSFPRSQASQRTTPIPESFGNQMLRTASQRCHRTSITPQVHNCLAVTSQHTGYQSKQEDMPNMETFRDILARIEADLLDTDDAGATAVDVNMSPSFSAVGMQPVSVISASRHMNGYDAGFVSGKSNHQS</sequence>
<organism evidence="2 3">
    <name type="scientific">Apostasia shenzhenica</name>
    <dbReference type="NCBI Taxonomy" id="1088818"/>
    <lineage>
        <taxon>Eukaryota</taxon>
        <taxon>Viridiplantae</taxon>
        <taxon>Streptophyta</taxon>
        <taxon>Embryophyta</taxon>
        <taxon>Tracheophyta</taxon>
        <taxon>Spermatophyta</taxon>
        <taxon>Magnoliopsida</taxon>
        <taxon>Liliopsida</taxon>
        <taxon>Asparagales</taxon>
        <taxon>Orchidaceae</taxon>
        <taxon>Apostasioideae</taxon>
        <taxon>Apostasia</taxon>
    </lineage>
</organism>
<dbReference type="PANTHER" id="PTHR33443:SF30">
    <property type="entry name" value="SARCOSINE DEHYDROGENASE-2C PROTEIN"/>
    <property type="match status" value="1"/>
</dbReference>
<dbReference type="PANTHER" id="PTHR33443">
    <property type="entry name" value="ZGC:112980"/>
    <property type="match status" value="1"/>
</dbReference>
<reference evidence="2 3" key="1">
    <citation type="journal article" date="2017" name="Nature">
        <title>The Apostasia genome and the evolution of orchids.</title>
        <authorList>
            <person name="Zhang G.Q."/>
            <person name="Liu K.W."/>
            <person name="Li Z."/>
            <person name="Lohaus R."/>
            <person name="Hsiao Y.Y."/>
            <person name="Niu S.C."/>
            <person name="Wang J.Y."/>
            <person name="Lin Y.C."/>
            <person name="Xu Q."/>
            <person name="Chen L.J."/>
            <person name="Yoshida K."/>
            <person name="Fujiwara S."/>
            <person name="Wang Z.W."/>
            <person name="Zhang Y.Q."/>
            <person name="Mitsuda N."/>
            <person name="Wang M."/>
            <person name="Liu G.H."/>
            <person name="Pecoraro L."/>
            <person name="Huang H.X."/>
            <person name="Xiao X.J."/>
            <person name="Lin M."/>
            <person name="Wu X.Y."/>
            <person name="Wu W.L."/>
            <person name="Chen Y.Y."/>
            <person name="Chang S.B."/>
            <person name="Sakamoto S."/>
            <person name="Ohme-Takagi M."/>
            <person name="Yagi M."/>
            <person name="Zeng S.J."/>
            <person name="Shen C.Y."/>
            <person name="Yeh C.M."/>
            <person name="Luo Y.B."/>
            <person name="Tsai W.C."/>
            <person name="Van de Peer Y."/>
            <person name="Liu Z.J."/>
        </authorList>
    </citation>
    <scope>NUCLEOTIDE SEQUENCE [LARGE SCALE GENOMIC DNA]</scope>
    <source>
        <strain evidence="3">cv. Shenzhen</strain>
        <tissue evidence="2">Stem</tissue>
    </source>
</reference>
<dbReference type="OrthoDB" id="760339at2759"/>